<dbReference type="EMBL" id="FXTP01000010">
    <property type="protein sequence ID" value="SMO79089.1"/>
    <property type="molecule type" value="Genomic_DNA"/>
</dbReference>
<protein>
    <submittedName>
        <fullName evidence="2">Uncharacterized protein</fullName>
    </submittedName>
</protein>
<feature type="region of interest" description="Disordered" evidence="1">
    <location>
        <begin position="28"/>
        <end position="47"/>
    </location>
</feature>
<gene>
    <name evidence="2" type="ORF">SAMN06265219_110162</name>
</gene>
<reference evidence="2 3" key="1">
    <citation type="submission" date="2017-05" db="EMBL/GenBank/DDBJ databases">
        <authorList>
            <person name="Varghese N."/>
            <person name="Submissions S."/>
        </authorList>
    </citation>
    <scope>NUCLEOTIDE SEQUENCE [LARGE SCALE GENOMIC DNA]</scope>
    <source>
        <strain evidence="2 3">DSM 21985</strain>
    </source>
</reference>
<accession>A0A521E573</accession>
<sequence length="62" mass="7618">MLKFLFFIVIFFFLVRYINRLFLPSKKRNSQFNPFNYKPGNRGKNFDEIEEAEYEDLSNNEK</sequence>
<name>A0A521E573_9BACT</name>
<dbReference type="OrthoDB" id="9973097at2"/>
<dbReference type="RefSeq" id="WP_142454974.1">
    <property type="nucleotide sequence ID" value="NZ_FXTP01000010.1"/>
</dbReference>
<organism evidence="2 3">
    <name type="scientific">Gracilimonas mengyeensis</name>
    <dbReference type="NCBI Taxonomy" id="1302730"/>
    <lineage>
        <taxon>Bacteria</taxon>
        <taxon>Pseudomonadati</taxon>
        <taxon>Balneolota</taxon>
        <taxon>Balneolia</taxon>
        <taxon>Balneolales</taxon>
        <taxon>Balneolaceae</taxon>
        <taxon>Gracilimonas</taxon>
    </lineage>
</organism>
<evidence type="ECO:0000313" key="3">
    <source>
        <dbReference type="Proteomes" id="UP000317557"/>
    </source>
</evidence>
<keyword evidence="3" id="KW-1185">Reference proteome</keyword>
<dbReference type="Proteomes" id="UP000317557">
    <property type="component" value="Unassembled WGS sequence"/>
</dbReference>
<evidence type="ECO:0000313" key="2">
    <source>
        <dbReference type="EMBL" id="SMO79089.1"/>
    </source>
</evidence>
<proteinExistence type="predicted"/>
<evidence type="ECO:0000256" key="1">
    <source>
        <dbReference type="SAM" id="MobiDB-lite"/>
    </source>
</evidence>
<dbReference type="AlphaFoldDB" id="A0A521E573"/>